<evidence type="ECO:0000313" key="3">
    <source>
        <dbReference type="Proteomes" id="UP000034841"/>
    </source>
</evidence>
<feature type="region of interest" description="Disordered" evidence="1">
    <location>
        <begin position="109"/>
        <end position="157"/>
    </location>
</feature>
<feature type="compositionally biased region" description="Basic and acidic residues" evidence="1">
    <location>
        <begin position="417"/>
        <end position="438"/>
    </location>
</feature>
<feature type="compositionally biased region" description="Pro residues" evidence="1">
    <location>
        <begin position="113"/>
        <end position="122"/>
    </location>
</feature>
<evidence type="ECO:0008006" key="4">
    <source>
        <dbReference type="Google" id="ProtNLM"/>
    </source>
</evidence>
<comment type="caution">
    <text evidence="2">The sequence shown here is derived from an EMBL/GenBank/DDBJ whole genome shotgun (WGS) entry which is preliminary data.</text>
</comment>
<dbReference type="Proteomes" id="UP000034841">
    <property type="component" value="Unassembled WGS sequence"/>
</dbReference>
<evidence type="ECO:0000256" key="1">
    <source>
        <dbReference type="SAM" id="MobiDB-lite"/>
    </source>
</evidence>
<protein>
    <recommendedName>
        <fullName evidence="4">ADF-H domain-containing protein</fullName>
    </recommendedName>
</protein>
<feature type="compositionally biased region" description="Low complexity" evidence="1">
    <location>
        <begin position="401"/>
        <end position="410"/>
    </location>
</feature>
<feature type="region of interest" description="Disordered" evidence="1">
    <location>
        <begin position="493"/>
        <end position="513"/>
    </location>
</feature>
<accession>A0A0F8CUG5</accession>
<feature type="compositionally biased region" description="Polar residues" evidence="1">
    <location>
        <begin position="262"/>
        <end position="285"/>
    </location>
</feature>
<feature type="region of interest" description="Disordered" evidence="1">
    <location>
        <begin position="165"/>
        <end position="184"/>
    </location>
</feature>
<dbReference type="OrthoDB" id="74412at2759"/>
<feature type="compositionally biased region" description="Acidic residues" evidence="1">
    <location>
        <begin position="137"/>
        <end position="146"/>
    </location>
</feature>
<evidence type="ECO:0000313" key="2">
    <source>
        <dbReference type="EMBL" id="KKF94357.1"/>
    </source>
</evidence>
<sequence length="695" mass="74888">MSLNGLEDPAVLAAFETATGESGGWFLVKYASRDEVELHGSGNGGNTEIREAVANYADPSPLYGFLNYPRATVHFNMICDRFQPYDHLYEISEASQLQDSKLEVVCGFQPAEPTTPPVPASPSSPASPQRRRRLGEIAEEDDEDQEPNATRLKSKHIDDDAQELGSSDMAVASLPSPKDRITPEKARLMKAMKLREKKMNKAQGQDKPILSLADATDAVDVSNETDTNVSPMTADALENAVDDDDADTTTDGPSQLEDDESQPSMLNIDSDSSPTTTVNTDSEVSIESARAKTVTNDQVSELTLSESQPPSPVLDVSEITNSTKESSVSESTSDTDHSDDIKGNAIEDNVLSENQIEAVSKEVSVDNIEDEAIDEVPETPKAIGVIKEAASECVHVEATSEEATAVTEPSSTEEQEPIEKEAVTTKLEAQEPKTKEPEVVEQTETSKESVAIGEPKLAEEAKTSQEPKAEVHVIDYIDSSSIAVVSGSDSSISVEKNEDVEPTQETVPVPAKASEEVTKDATCAPVLMIKGFLGTFLDALEALLMENPRSPINMAPTVQEETIAAMGTAAVKARPKLKPTGDPEVTFMGDVNVQFPDNLLWKRRTMGLDNLGFLILTPVTASGTRPDKLGGAALKRFHLSDFKMPYVPDMELQELPNSVCLDFIEGSSLQIACGDRNGQVSILSALQAAHKTYST</sequence>
<feature type="compositionally biased region" description="Polar residues" evidence="1">
    <location>
        <begin position="293"/>
        <end position="308"/>
    </location>
</feature>
<dbReference type="EMBL" id="LBBL01000166">
    <property type="protein sequence ID" value="KKF94357.1"/>
    <property type="molecule type" value="Genomic_DNA"/>
</dbReference>
<proteinExistence type="predicted"/>
<feature type="region of interest" description="Disordered" evidence="1">
    <location>
        <begin position="398"/>
        <end position="451"/>
    </location>
</feature>
<name>A0A0F8CUG5_CERFI</name>
<feature type="compositionally biased region" description="Low complexity" evidence="1">
    <location>
        <begin position="320"/>
        <end position="332"/>
    </location>
</feature>
<dbReference type="AlphaFoldDB" id="A0A0F8CUG5"/>
<feature type="region of interest" description="Disordered" evidence="1">
    <location>
        <begin position="221"/>
        <end position="349"/>
    </location>
</feature>
<feature type="compositionally biased region" description="Polar residues" evidence="1">
    <location>
        <begin position="222"/>
        <end position="231"/>
    </location>
</feature>
<reference evidence="2 3" key="1">
    <citation type="submission" date="2015-04" db="EMBL/GenBank/DDBJ databases">
        <title>Genome sequence of Ceratocystis platani, a major pathogen of plane trees.</title>
        <authorList>
            <person name="Belbahri L."/>
        </authorList>
    </citation>
    <scope>NUCLEOTIDE SEQUENCE [LARGE SCALE GENOMIC DNA]</scope>
    <source>
        <strain evidence="2 3">CFO</strain>
    </source>
</reference>
<keyword evidence="3" id="KW-1185">Reference proteome</keyword>
<gene>
    <name evidence="2" type="ORF">CFO_g3281</name>
</gene>
<organism evidence="2 3">
    <name type="scientific">Ceratocystis fimbriata f. sp. platani</name>
    <dbReference type="NCBI Taxonomy" id="88771"/>
    <lineage>
        <taxon>Eukaryota</taxon>
        <taxon>Fungi</taxon>
        <taxon>Dikarya</taxon>
        <taxon>Ascomycota</taxon>
        <taxon>Pezizomycotina</taxon>
        <taxon>Sordariomycetes</taxon>
        <taxon>Hypocreomycetidae</taxon>
        <taxon>Microascales</taxon>
        <taxon>Ceratocystidaceae</taxon>
        <taxon>Ceratocystis</taxon>
    </lineage>
</organism>